<reference evidence="5" key="1">
    <citation type="submission" date="2017-07" db="EMBL/GenBank/DDBJ databases">
        <authorList>
            <person name="Varghese N."/>
            <person name="Submissions S."/>
        </authorList>
    </citation>
    <scope>NUCLEOTIDE SEQUENCE [LARGE SCALE GENOMIC DNA]</scope>
    <source>
        <strain evidence="5">NLAE-zl-C134</strain>
    </source>
</reference>
<dbReference type="Gene3D" id="3.30.2310.10">
    <property type="entry name" value="YaeB-like"/>
    <property type="match status" value="1"/>
</dbReference>
<dbReference type="InterPro" id="IPR041369">
    <property type="entry name" value="TrmO_C"/>
</dbReference>
<dbReference type="InterPro" id="IPR023368">
    <property type="entry name" value="UPF0066_cons_site"/>
</dbReference>
<dbReference type="PROSITE" id="PS51668">
    <property type="entry name" value="TSAA_2"/>
    <property type="match status" value="1"/>
</dbReference>
<protein>
    <submittedName>
        <fullName evidence="4">tRNA-Thr(GGU) m(6)t(6)A37 methyltransferase TsaA</fullName>
    </submittedName>
</protein>
<proteinExistence type="inferred from homology"/>
<dbReference type="InterPro" id="IPR036413">
    <property type="entry name" value="YaeB-like_sf"/>
</dbReference>
<dbReference type="Pfam" id="PF01980">
    <property type="entry name" value="TrmO_N"/>
    <property type="match status" value="1"/>
</dbReference>
<evidence type="ECO:0000313" key="4">
    <source>
        <dbReference type="EMBL" id="SUQ16170.1"/>
    </source>
</evidence>
<dbReference type="Pfam" id="PF18389">
    <property type="entry name" value="TrmO_C"/>
    <property type="match status" value="1"/>
</dbReference>
<feature type="domain" description="TsaA-like" evidence="3">
    <location>
        <begin position="6"/>
        <end position="148"/>
    </location>
</feature>
<dbReference type="Proteomes" id="UP000254051">
    <property type="component" value="Unassembled WGS sequence"/>
</dbReference>
<evidence type="ECO:0000259" key="3">
    <source>
        <dbReference type="PROSITE" id="PS51668"/>
    </source>
</evidence>
<accession>A0A315ZP57</accession>
<keyword evidence="1" id="KW-0949">S-adenosyl-L-methionine</keyword>
<organism evidence="4 5">
    <name type="scientific">Faecalicatena contorta</name>
    <dbReference type="NCBI Taxonomy" id="39482"/>
    <lineage>
        <taxon>Bacteria</taxon>
        <taxon>Bacillati</taxon>
        <taxon>Bacillota</taxon>
        <taxon>Clostridia</taxon>
        <taxon>Lachnospirales</taxon>
        <taxon>Lachnospiraceae</taxon>
        <taxon>Faecalicatena</taxon>
    </lineage>
</organism>
<evidence type="ECO:0000256" key="2">
    <source>
        <dbReference type="ARBA" id="ARBA00033753"/>
    </source>
</evidence>
<evidence type="ECO:0000313" key="5">
    <source>
        <dbReference type="Proteomes" id="UP000254051"/>
    </source>
</evidence>
<dbReference type="AlphaFoldDB" id="A0A315ZP57"/>
<dbReference type="InterPro" id="IPR040372">
    <property type="entry name" value="YaeB-like"/>
</dbReference>
<keyword evidence="4" id="KW-0808">Transferase</keyword>
<dbReference type="GO" id="GO:0008168">
    <property type="term" value="F:methyltransferase activity"/>
    <property type="evidence" value="ECO:0007669"/>
    <property type="project" value="UniProtKB-KW"/>
</dbReference>
<dbReference type="NCBIfam" id="TIGR00104">
    <property type="entry name" value="tRNA_TsaA"/>
    <property type="match status" value="1"/>
</dbReference>
<dbReference type="InterPro" id="IPR036414">
    <property type="entry name" value="YaeB_N_sf"/>
</dbReference>
<dbReference type="PANTHER" id="PTHR12818">
    <property type="entry name" value="TRNA (ADENINE(37)-N6)-METHYLTRANSFERASE"/>
    <property type="match status" value="1"/>
</dbReference>
<dbReference type="CDD" id="cd09281">
    <property type="entry name" value="UPF0066"/>
    <property type="match status" value="1"/>
</dbReference>
<dbReference type="PROSITE" id="PS01318">
    <property type="entry name" value="TSAA_1"/>
    <property type="match status" value="1"/>
</dbReference>
<dbReference type="OrthoDB" id="9804309at2"/>
<comment type="similarity">
    <text evidence="2">Belongs to the tRNA methyltransferase O family.</text>
</comment>
<dbReference type="EMBL" id="UHJJ01000023">
    <property type="protein sequence ID" value="SUQ16170.1"/>
    <property type="molecule type" value="Genomic_DNA"/>
</dbReference>
<gene>
    <name evidence="4" type="ORF">SAMN05216529_12311</name>
</gene>
<dbReference type="PANTHER" id="PTHR12818:SF0">
    <property type="entry name" value="TRNA (ADENINE(37)-N6)-METHYLTRANSFERASE"/>
    <property type="match status" value="1"/>
</dbReference>
<sequence>MDSYTLKTIAHIHSNFPEKFGIPRQSGLVEELHADIIFEPEFRNPDTLRGLEDYSHIWLIWGFSESIREDWSPTVRPPRLGGNRRMGVFSTRSPFRPNALGLSCVRLTGIEITSELGPVLHVSGADLMHGTPIFDIKPYLPFVDSHPEASEGFGGSFKDYILKVDCPQKWLELIPECHKSALLAVLAQDPRPSYQHDPDRIYGMKYAGIEVKFHVNGNTLYVDKIEPA</sequence>
<name>A0A315ZP57_9FIRM</name>
<keyword evidence="4" id="KW-0489">Methyltransferase</keyword>
<dbReference type="GO" id="GO:0032259">
    <property type="term" value="P:methylation"/>
    <property type="evidence" value="ECO:0007669"/>
    <property type="project" value="UniProtKB-KW"/>
</dbReference>
<evidence type="ECO:0000256" key="1">
    <source>
        <dbReference type="ARBA" id="ARBA00022691"/>
    </source>
</evidence>
<keyword evidence="5" id="KW-1185">Reference proteome</keyword>
<dbReference type="InterPro" id="IPR023370">
    <property type="entry name" value="TrmO-like_N"/>
</dbReference>
<dbReference type="SUPFAM" id="SSF118196">
    <property type="entry name" value="YaeB-like"/>
    <property type="match status" value="1"/>
</dbReference>
<dbReference type="RefSeq" id="WP_109714574.1">
    <property type="nucleotide sequence ID" value="NZ_QGDS01000023.1"/>
</dbReference>
<dbReference type="Gene3D" id="2.40.30.70">
    <property type="entry name" value="YaeB-like"/>
    <property type="match status" value="1"/>
</dbReference>